<feature type="transmembrane region" description="Helical" evidence="1">
    <location>
        <begin position="66"/>
        <end position="84"/>
    </location>
</feature>
<dbReference type="AlphaFoldDB" id="A0A1B8QAE5"/>
<keyword evidence="1" id="KW-1133">Transmembrane helix</keyword>
<evidence type="ECO:0000313" key="3">
    <source>
        <dbReference type="Proteomes" id="UP000092508"/>
    </source>
</evidence>
<evidence type="ECO:0000256" key="1">
    <source>
        <dbReference type="SAM" id="Phobius"/>
    </source>
</evidence>
<protein>
    <submittedName>
        <fullName evidence="2">Uncharacterized protein</fullName>
    </submittedName>
</protein>
<accession>A0A1B8QAE5</accession>
<dbReference type="RefSeq" id="WP_067237870.1">
    <property type="nucleotide sequence ID" value="NZ_CP171134.1"/>
</dbReference>
<dbReference type="Pfam" id="PF04956">
    <property type="entry name" value="TrbC"/>
    <property type="match status" value="1"/>
</dbReference>
<feature type="transmembrane region" description="Helical" evidence="1">
    <location>
        <begin position="96"/>
        <end position="117"/>
    </location>
</feature>
<dbReference type="OrthoDB" id="6638173at2"/>
<name>A0A1B8QAE5_9GAMM</name>
<sequence>MAVMALNAGGFTQAQRDNQMMAVFKYALMTFWVVAAVMLLGMHPAAADLVGGINKAKGQIDPAIQAFYVLVGIAATGYLLWKFLDAWQGRADWKDFGMAIVHVALAGSATVLAPEAWKWFTS</sequence>
<organism evidence="2 3">
    <name type="scientific">Faucicola atlantae</name>
    <dbReference type="NCBI Taxonomy" id="34059"/>
    <lineage>
        <taxon>Bacteria</taxon>
        <taxon>Pseudomonadati</taxon>
        <taxon>Pseudomonadota</taxon>
        <taxon>Gammaproteobacteria</taxon>
        <taxon>Moraxellales</taxon>
        <taxon>Moraxellaceae</taxon>
        <taxon>Faucicola</taxon>
    </lineage>
</organism>
<reference evidence="2 3" key="1">
    <citation type="submission" date="2016-06" db="EMBL/GenBank/DDBJ databases">
        <title>Draft genome of Moraxella atlantae CCUG 66109.</title>
        <authorList>
            <person name="Salva-Serra F."/>
            <person name="Engstrom-Jakobsson H."/>
            <person name="Thorell K."/>
            <person name="Gonzales-Siles L."/>
            <person name="Karlsson R."/>
            <person name="Boulund F."/>
            <person name="Engstrand L."/>
            <person name="Kristiansson E."/>
            <person name="Moore E."/>
        </authorList>
    </citation>
    <scope>NUCLEOTIDE SEQUENCE [LARGE SCALE GENOMIC DNA]</scope>
    <source>
        <strain evidence="2 3">CCUG 66109</strain>
    </source>
</reference>
<keyword evidence="1" id="KW-0472">Membrane</keyword>
<dbReference type="STRING" id="34059.A9308_08990"/>
<gene>
    <name evidence="2" type="ORF">A9308_08990</name>
</gene>
<dbReference type="InterPro" id="IPR007039">
    <property type="entry name" value="TrbC/VirB2"/>
</dbReference>
<proteinExistence type="predicted"/>
<keyword evidence="1" id="KW-0812">Transmembrane</keyword>
<feature type="transmembrane region" description="Helical" evidence="1">
    <location>
        <begin position="26"/>
        <end position="46"/>
    </location>
</feature>
<dbReference type="Proteomes" id="UP000092508">
    <property type="component" value="Unassembled WGS sequence"/>
</dbReference>
<evidence type="ECO:0000313" key="2">
    <source>
        <dbReference type="EMBL" id="OBX76261.1"/>
    </source>
</evidence>
<dbReference type="EMBL" id="LZMZ01000032">
    <property type="protein sequence ID" value="OBX76261.1"/>
    <property type="molecule type" value="Genomic_DNA"/>
</dbReference>
<comment type="caution">
    <text evidence="2">The sequence shown here is derived from an EMBL/GenBank/DDBJ whole genome shotgun (WGS) entry which is preliminary data.</text>
</comment>